<dbReference type="CDD" id="cd02933">
    <property type="entry name" value="OYE_like_FMN"/>
    <property type="match status" value="1"/>
</dbReference>
<protein>
    <submittedName>
        <fullName evidence="5">Alkene reductase</fullName>
    </submittedName>
</protein>
<feature type="domain" description="NADH:flavin oxidoreductase/NADH oxidase N-terminal" evidence="4">
    <location>
        <begin position="5"/>
        <end position="340"/>
    </location>
</feature>
<dbReference type="Pfam" id="PF00724">
    <property type="entry name" value="Oxidored_FMN"/>
    <property type="match status" value="1"/>
</dbReference>
<dbReference type="FunFam" id="3.20.20.70:FF:000059">
    <property type="entry name" value="N-ethylmaleimide reductase, FMN-linked"/>
    <property type="match status" value="1"/>
</dbReference>
<dbReference type="OrthoDB" id="9772736at2"/>
<gene>
    <name evidence="5" type="ORF">CRI94_15140</name>
</gene>
<dbReference type="GO" id="GO:0005829">
    <property type="term" value="C:cytosol"/>
    <property type="evidence" value="ECO:0007669"/>
    <property type="project" value="UniProtKB-ARBA"/>
</dbReference>
<dbReference type="RefSeq" id="WP_098077748.1">
    <property type="nucleotide sequence ID" value="NZ_PDEQ01000009.1"/>
</dbReference>
<evidence type="ECO:0000256" key="3">
    <source>
        <dbReference type="ARBA" id="ARBA00023002"/>
    </source>
</evidence>
<keyword evidence="6" id="KW-1185">Reference proteome</keyword>
<dbReference type="InterPro" id="IPR001155">
    <property type="entry name" value="OxRdtase_FMN_N"/>
</dbReference>
<evidence type="ECO:0000313" key="6">
    <source>
        <dbReference type="Proteomes" id="UP000220102"/>
    </source>
</evidence>
<sequence>MSSPLFRSLQAGDLSLPHRVLMAPLTRNRAGEGNVPGEMNAEYYRQRASAGVIITEATQVTPRGQGYPRTPGIHSDEQVEGWKLVTDAVHKEDGRIVLQLWHVGRISHSSFHGGEKPVAPSAIAAEGETLTANMEMKPFETPHALETDEVEQVVEQYRRGAARAREAGFDGVEIHGANGYLIDQFLRSGSNQRTDRYGGSVENRVRFLKEVIEAVVGEWGEGRVGLRLSPLASFNSMSDDTPVETFTAAAQAAQDAGLAYLHLVEPSEPKPPINGEDEVKAVFTAIRETYEGVLVGNGNYDVEGAEEAIESGYAQAIAFGRAFLANPDLPRRLREGLSLNEPDPDTFYNGGEKGYTDYPTWNEIQNGQADQDTLDRLADLEARG</sequence>
<dbReference type="Proteomes" id="UP000220102">
    <property type="component" value="Unassembled WGS sequence"/>
</dbReference>
<dbReference type="PANTHER" id="PTHR22893:SF91">
    <property type="entry name" value="NADPH DEHYDROGENASE 2-RELATED"/>
    <property type="match status" value="1"/>
</dbReference>
<dbReference type="InterPro" id="IPR045247">
    <property type="entry name" value="Oye-like"/>
</dbReference>
<evidence type="ECO:0000259" key="4">
    <source>
        <dbReference type="Pfam" id="PF00724"/>
    </source>
</evidence>
<accession>A0A2A8CTZ7</accession>
<organism evidence="5 6">
    <name type="scientific">Longibacter salinarum</name>
    <dbReference type="NCBI Taxonomy" id="1850348"/>
    <lineage>
        <taxon>Bacteria</taxon>
        <taxon>Pseudomonadati</taxon>
        <taxon>Rhodothermota</taxon>
        <taxon>Rhodothermia</taxon>
        <taxon>Rhodothermales</taxon>
        <taxon>Salisaetaceae</taxon>
        <taxon>Longibacter</taxon>
    </lineage>
</organism>
<evidence type="ECO:0000256" key="2">
    <source>
        <dbReference type="ARBA" id="ARBA00005979"/>
    </source>
</evidence>
<comment type="caution">
    <text evidence="5">The sequence shown here is derived from an EMBL/GenBank/DDBJ whole genome shotgun (WGS) entry which is preliminary data.</text>
</comment>
<comment type="similarity">
    <text evidence="2">Belongs to the NADH:flavin oxidoreductase/NADH oxidase family.</text>
</comment>
<evidence type="ECO:0000313" key="5">
    <source>
        <dbReference type="EMBL" id="PEN11372.1"/>
    </source>
</evidence>
<dbReference type="EMBL" id="PDEQ01000009">
    <property type="protein sequence ID" value="PEN11372.1"/>
    <property type="molecule type" value="Genomic_DNA"/>
</dbReference>
<comment type="cofactor">
    <cofactor evidence="1">
        <name>FMN</name>
        <dbReference type="ChEBI" id="CHEBI:58210"/>
    </cofactor>
</comment>
<dbReference type="SUPFAM" id="SSF51395">
    <property type="entry name" value="FMN-linked oxidoreductases"/>
    <property type="match status" value="1"/>
</dbReference>
<evidence type="ECO:0000256" key="1">
    <source>
        <dbReference type="ARBA" id="ARBA00001917"/>
    </source>
</evidence>
<reference evidence="5 6" key="1">
    <citation type="submission" date="2017-10" db="EMBL/GenBank/DDBJ databases">
        <title>Draft genome of Longibacter Salinarum.</title>
        <authorList>
            <person name="Goh K.M."/>
            <person name="Shamsir M.S."/>
            <person name="Lim S.W."/>
        </authorList>
    </citation>
    <scope>NUCLEOTIDE SEQUENCE [LARGE SCALE GENOMIC DNA]</scope>
    <source>
        <strain evidence="5 6">KCTC 52045</strain>
    </source>
</reference>
<dbReference type="InterPro" id="IPR013785">
    <property type="entry name" value="Aldolase_TIM"/>
</dbReference>
<dbReference type="PANTHER" id="PTHR22893">
    <property type="entry name" value="NADH OXIDOREDUCTASE-RELATED"/>
    <property type="match status" value="1"/>
</dbReference>
<keyword evidence="3" id="KW-0560">Oxidoreductase</keyword>
<dbReference type="GO" id="GO:0010181">
    <property type="term" value="F:FMN binding"/>
    <property type="evidence" value="ECO:0007669"/>
    <property type="project" value="InterPro"/>
</dbReference>
<dbReference type="GO" id="GO:0016628">
    <property type="term" value="F:oxidoreductase activity, acting on the CH-CH group of donors, NAD or NADP as acceptor"/>
    <property type="evidence" value="ECO:0007669"/>
    <property type="project" value="UniProtKB-ARBA"/>
</dbReference>
<proteinExistence type="inferred from homology"/>
<dbReference type="Gene3D" id="3.20.20.70">
    <property type="entry name" value="Aldolase class I"/>
    <property type="match status" value="1"/>
</dbReference>
<name>A0A2A8CTZ7_9BACT</name>
<dbReference type="AlphaFoldDB" id="A0A2A8CTZ7"/>